<evidence type="ECO:0000313" key="2">
    <source>
        <dbReference type="Proteomes" id="UP000199114"/>
    </source>
</evidence>
<proteinExistence type="predicted"/>
<dbReference type="EMBL" id="FOFD01000002">
    <property type="protein sequence ID" value="SEQ40347.1"/>
    <property type="molecule type" value="Genomic_DNA"/>
</dbReference>
<accession>A0A1H9FR17</accession>
<gene>
    <name evidence="1" type="ORF">SAMN04489841_1653</name>
</gene>
<reference evidence="2" key="1">
    <citation type="submission" date="2016-10" db="EMBL/GenBank/DDBJ databases">
        <authorList>
            <person name="Varghese N."/>
            <person name="Submissions S."/>
        </authorList>
    </citation>
    <scope>NUCLEOTIDE SEQUENCE [LARGE SCALE GENOMIC DNA]</scope>
    <source>
        <strain evidence="2">DSM 25055</strain>
    </source>
</reference>
<dbReference type="Proteomes" id="UP000199114">
    <property type="component" value="Unassembled WGS sequence"/>
</dbReference>
<sequence>MHAASRTSVFETPVPSAAHFVDEVILGVLDELAEGN</sequence>
<organism evidence="1 2">
    <name type="scientific">Natrinema salaciae</name>
    <dbReference type="NCBI Taxonomy" id="1186196"/>
    <lineage>
        <taxon>Archaea</taxon>
        <taxon>Methanobacteriati</taxon>
        <taxon>Methanobacteriota</taxon>
        <taxon>Stenosarchaea group</taxon>
        <taxon>Halobacteria</taxon>
        <taxon>Halobacteriales</taxon>
        <taxon>Natrialbaceae</taxon>
        <taxon>Natrinema</taxon>
    </lineage>
</organism>
<keyword evidence="2" id="KW-1185">Reference proteome</keyword>
<protein>
    <submittedName>
        <fullName evidence="1">Uncharacterized protein</fullName>
    </submittedName>
</protein>
<dbReference type="AlphaFoldDB" id="A0A1H9FR17"/>
<name>A0A1H9FR17_9EURY</name>
<evidence type="ECO:0000313" key="1">
    <source>
        <dbReference type="EMBL" id="SEQ40347.1"/>
    </source>
</evidence>